<organism evidence="1 2">
    <name type="scientific">Patiriisocius marinus</name>
    <dbReference type="NCBI Taxonomy" id="1397112"/>
    <lineage>
        <taxon>Bacteria</taxon>
        <taxon>Pseudomonadati</taxon>
        <taxon>Bacteroidota</taxon>
        <taxon>Flavobacteriia</taxon>
        <taxon>Flavobacteriales</taxon>
        <taxon>Flavobacteriaceae</taxon>
        <taxon>Patiriisocius</taxon>
    </lineage>
</organism>
<dbReference type="Proteomes" id="UP000326509">
    <property type="component" value="Unassembled WGS sequence"/>
</dbReference>
<comment type="caution">
    <text evidence="1">The sequence shown here is derived from an EMBL/GenBank/DDBJ whole genome shotgun (WGS) entry which is preliminary data.</text>
</comment>
<evidence type="ECO:0000313" key="1">
    <source>
        <dbReference type="EMBL" id="GER59485.1"/>
    </source>
</evidence>
<protein>
    <submittedName>
        <fullName evidence="1">Uncharacterized protein</fullName>
    </submittedName>
</protein>
<proteinExistence type="predicted"/>
<name>A0A5J4IP97_9FLAO</name>
<accession>A0A5J4IP97</accession>
<reference evidence="1 2" key="1">
    <citation type="submission" date="2019-08" db="EMBL/GenBank/DDBJ databases">
        <title>Draft genome sequence of Ulvibacter marinus type strain NBRC 109484.</title>
        <authorList>
            <person name="Kawano K."/>
            <person name="Ushijima N."/>
            <person name="Kihara M."/>
            <person name="Itoh H."/>
        </authorList>
    </citation>
    <scope>NUCLEOTIDE SEQUENCE [LARGE SCALE GENOMIC DNA]</scope>
    <source>
        <strain evidence="1 2">NBRC 109484</strain>
    </source>
</reference>
<dbReference type="OrthoDB" id="1230778at2"/>
<dbReference type="EMBL" id="BKCG01000003">
    <property type="protein sequence ID" value="GER59485.1"/>
    <property type="molecule type" value="Genomic_DNA"/>
</dbReference>
<keyword evidence="2" id="KW-1185">Reference proteome</keyword>
<evidence type="ECO:0000313" key="2">
    <source>
        <dbReference type="Proteomes" id="UP000326509"/>
    </source>
</evidence>
<dbReference type="RefSeq" id="WP_151673825.1">
    <property type="nucleotide sequence ID" value="NZ_BKCG01000003.1"/>
</dbReference>
<sequence>MKHNDINVDEISNTTKLLLYKQSPNITSQLNFENSDTFLEPLLFAFFNSPTYSENGEALLKELMQGYFANPTSLQLQYLYNNSNIAYIPNKGYYNRHKKLIEAPYYLDQNKTIELIKTYTPLLSPIFRDKNEQPLDPKLVEMDKALFLKNKADLKNAVQCIEKTSPSHFKLIQKCCSKLCVFKADPKHTNSFASNNVLGMAFLNAYQDDYGEAFFVDDIAHQSGHAIMFMFWFNKQEHFILDPNAPLAPILENPKEYRSFYVLFHALYTYYTSTLCLDNCITANVFNDKEKQEALARIGFYLNKYKYDLVCFEKFCAHYKGVVQVIKEPSIQLYATIKEQYIKMIREYGDIVKDYTYTNQPYNFTFSNFIEVNLKN</sequence>
<gene>
    <name evidence="1" type="ORF">ULMA_15930</name>
</gene>
<dbReference type="AlphaFoldDB" id="A0A5J4IP97"/>